<dbReference type="KEGG" id="dcr:108208088"/>
<accession>A0A166ICQ7</accession>
<proteinExistence type="predicted"/>
<sequence length="252" mass="28674">MANKSAVSYVISDEQDGFVAVDFDLFDGHDDEIRDWEIVDDCSSIAEKSDDDVAFTGSGRSDVASECSSDEITVQDLKSLPEYSPEMFASQRQSITGDGDVVEYVPGGEVEEEEEDDNLCENGEDLHELFASEDSKPVADIIVGDRDLDSVESIQEMIIRERRLNYELPLIQPYRDYDYEYDYERQEEEVDYDLDDELVPYSAKVKLGRERMRKLGKRSCSKLVKSKRLTYNYNKAGCLRGKHGLGLKHSLI</sequence>
<reference evidence="1" key="2">
    <citation type="submission" date="2022-03" db="EMBL/GenBank/DDBJ databases">
        <title>Draft title - Genomic analysis of global carrot germplasm unveils the trajectory of domestication and the origin of high carotenoid orange carrot.</title>
        <authorList>
            <person name="Iorizzo M."/>
            <person name="Ellison S."/>
            <person name="Senalik D."/>
            <person name="Macko-Podgorni A."/>
            <person name="Grzebelus D."/>
            <person name="Bostan H."/>
            <person name="Rolling W."/>
            <person name="Curaba J."/>
            <person name="Simon P."/>
        </authorList>
    </citation>
    <scope>NUCLEOTIDE SEQUENCE</scope>
    <source>
        <tissue evidence="1">Leaf</tissue>
    </source>
</reference>
<organism evidence="1 2">
    <name type="scientific">Daucus carota subsp. sativus</name>
    <name type="common">Carrot</name>
    <dbReference type="NCBI Taxonomy" id="79200"/>
    <lineage>
        <taxon>Eukaryota</taxon>
        <taxon>Viridiplantae</taxon>
        <taxon>Streptophyta</taxon>
        <taxon>Embryophyta</taxon>
        <taxon>Tracheophyta</taxon>
        <taxon>Spermatophyta</taxon>
        <taxon>Magnoliopsida</taxon>
        <taxon>eudicotyledons</taxon>
        <taxon>Gunneridae</taxon>
        <taxon>Pentapetalae</taxon>
        <taxon>asterids</taxon>
        <taxon>campanulids</taxon>
        <taxon>Apiales</taxon>
        <taxon>Apiaceae</taxon>
        <taxon>Apioideae</taxon>
        <taxon>Scandiceae</taxon>
        <taxon>Daucinae</taxon>
        <taxon>Daucus</taxon>
        <taxon>Daucus sect. Daucus</taxon>
    </lineage>
</organism>
<dbReference type="EMBL" id="CP093343">
    <property type="protein sequence ID" value="WOG84683.1"/>
    <property type="molecule type" value="Genomic_DNA"/>
</dbReference>
<gene>
    <name evidence="1" type="ORF">DCAR_0103867</name>
</gene>
<dbReference type="OrthoDB" id="1719291at2759"/>
<name>A0A166ICQ7_DAUCS</name>
<evidence type="ECO:0000313" key="1">
    <source>
        <dbReference type="EMBL" id="WOG84683.1"/>
    </source>
</evidence>
<evidence type="ECO:0000313" key="2">
    <source>
        <dbReference type="Proteomes" id="UP000077755"/>
    </source>
</evidence>
<dbReference type="Gramene" id="KZN10994">
    <property type="protein sequence ID" value="KZN10994"/>
    <property type="gene ID" value="DCAR_003650"/>
</dbReference>
<dbReference type="PANTHER" id="PTHR48213">
    <property type="entry name" value="VID27-LIKE PROTEIN"/>
    <property type="match status" value="1"/>
</dbReference>
<dbReference type="AlphaFoldDB" id="A0A166ICQ7"/>
<dbReference type="Proteomes" id="UP000077755">
    <property type="component" value="Chromosome 1"/>
</dbReference>
<protein>
    <submittedName>
        <fullName evidence="1">Uncharacterized protein</fullName>
    </submittedName>
</protein>
<dbReference type="PANTHER" id="PTHR48213:SF1">
    <property type="entry name" value="PROSTATIC SPERMINE-BINDING-LIKE PROTEIN"/>
    <property type="match status" value="1"/>
</dbReference>
<keyword evidence="2" id="KW-1185">Reference proteome</keyword>
<reference evidence="1" key="1">
    <citation type="journal article" date="2016" name="Nat. Genet.">
        <title>A high-quality carrot genome assembly provides new insights into carotenoid accumulation and asterid genome evolution.</title>
        <authorList>
            <person name="Iorizzo M."/>
            <person name="Ellison S."/>
            <person name="Senalik D."/>
            <person name="Zeng P."/>
            <person name="Satapoomin P."/>
            <person name="Huang J."/>
            <person name="Bowman M."/>
            <person name="Iovene M."/>
            <person name="Sanseverino W."/>
            <person name="Cavagnaro P."/>
            <person name="Yildiz M."/>
            <person name="Macko-Podgorni A."/>
            <person name="Moranska E."/>
            <person name="Grzebelus E."/>
            <person name="Grzebelus D."/>
            <person name="Ashrafi H."/>
            <person name="Zheng Z."/>
            <person name="Cheng S."/>
            <person name="Spooner D."/>
            <person name="Van Deynze A."/>
            <person name="Simon P."/>
        </authorList>
    </citation>
    <scope>NUCLEOTIDE SEQUENCE</scope>
    <source>
        <tissue evidence="1">Leaf</tissue>
    </source>
</reference>